<sequence length="100" mass="11294">MHPHFVSPQVFGLAPVCPMCRELRMLVFVSFFILGENRSLALYSPPTMAAAAAACRQSHCASHHLSRTRSHKHMLRQNVFNASMHFHLAHGQIFQSIKVI</sequence>
<dbReference type="Proteomes" id="UP001311232">
    <property type="component" value="Unassembled WGS sequence"/>
</dbReference>
<evidence type="ECO:0000313" key="1">
    <source>
        <dbReference type="EMBL" id="KAK5617321.1"/>
    </source>
</evidence>
<accession>A0AAV9S7Q9</accession>
<protein>
    <recommendedName>
        <fullName evidence="3">Secreted protein</fullName>
    </recommendedName>
</protein>
<keyword evidence="2" id="KW-1185">Reference proteome</keyword>
<organism evidence="1 2">
    <name type="scientific">Crenichthys baileyi</name>
    <name type="common">White River springfish</name>
    <dbReference type="NCBI Taxonomy" id="28760"/>
    <lineage>
        <taxon>Eukaryota</taxon>
        <taxon>Metazoa</taxon>
        <taxon>Chordata</taxon>
        <taxon>Craniata</taxon>
        <taxon>Vertebrata</taxon>
        <taxon>Euteleostomi</taxon>
        <taxon>Actinopterygii</taxon>
        <taxon>Neopterygii</taxon>
        <taxon>Teleostei</taxon>
        <taxon>Neoteleostei</taxon>
        <taxon>Acanthomorphata</taxon>
        <taxon>Ovalentaria</taxon>
        <taxon>Atherinomorphae</taxon>
        <taxon>Cyprinodontiformes</taxon>
        <taxon>Goodeidae</taxon>
        <taxon>Crenichthys</taxon>
    </lineage>
</organism>
<reference evidence="1 2" key="1">
    <citation type="submission" date="2021-06" db="EMBL/GenBank/DDBJ databases">
        <authorList>
            <person name="Palmer J.M."/>
        </authorList>
    </citation>
    <scope>NUCLEOTIDE SEQUENCE [LARGE SCALE GENOMIC DNA]</scope>
    <source>
        <strain evidence="1 2">MEX-2019</strain>
        <tissue evidence="1">Muscle</tissue>
    </source>
</reference>
<dbReference type="AlphaFoldDB" id="A0AAV9S7Q9"/>
<evidence type="ECO:0008006" key="3">
    <source>
        <dbReference type="Google" id="ProtNLM"/>
    </source>
</evidence>
<proteinExistence type="predicted"/>
<gene>
    <name evidence="1" type="ORF">CRENBAI_007723</name>
</gene>
<evidence type="ECO:0000313" key="2">
    <source>
        <dbReference type="Proteomes" id="UP001311232"/>
    </source>
</evidence>
<name>A0AAV9S7Q9_9TELE</name>
<dbReference type="EMBL" id="JAHHUM010000741">
    <property type="protein sequence ID" value="KAK5617321.1"/>
    <property type="molecule type" value="Genomic_DNA"/>
</dbReference>
<comment type="caution">
    <text evidence="1">The sequence shown here is derived from an EMBL/GenBank/DDBJ whole genome shotgun (WGS) entry which is preliminary data.</text>
</comment>